<evidence type="ECO:0000259" key="5">
    <source>
        <dbReference type="Pfam" id="PF03968"/>
    </source>
</evidence>
<keyword evidence="3 4" id="KW-0998">Cell outer membrane</keyword>
<dbReference type="Proteomes" id="UP000504724">
    <property type="component" value="Chromosome"/>
</dbReference>
<comment type="subcellular location">
    <subcellularLocation>
        <location evidence="4">Cell outer membrane</location>
    </subcellularLocation>
</comment>
<evidence type="ECO:0000259" key="6">
    <source>
        <dbReference type="Pfam" id="PF04453"/>
    </source>
</evidence>
<feature type="domain" description="Organic solvent tolerance-like N-terminal" evidence="5">
    <location>
        <begin position="120"/>
        <end position="225"/>
    </location>
</feature>
<evidence type="ECO:0000256" key="3">
    <source>
        <dbReference type="ARBA" id="ARBA00023237"/>
    </source>
</evidence>
<proteinExistence type="inferred from homology"/>
<dbReference type="Pfam" id="PF04453">
    <property type="entry name" value="LptD"/>
    <property type="match status" value="1"/>
</dbReference>
<dbReference type="PANTHER" id="PTHR30189">
    <property type="entry name" value="LPS-ASSEMBLY PROTEIN"/>
    <property type="match status" value="1"/>
</dbReference>
<keyword evidence="2 4" id="KW-0472">Membrane</keyword>
<feature type="domain" description="LptD C-terminal" evidence="6">
    <location>
        <begin position="343"/>
        <end position="691"/>
    </location>
</feature>
<keyword evidence="1 4" id="KW-0732">Signal</keyword>
<accession>A0A7D4NKZ8</accession>
<evidence type="ECO:0000256" key="4">
    <source>
        <dbReference type="HAMAP-Rule" id="MF_01411"/>
    </source>
</evidence>
<comment type="caution">
    <text evidence="4">Lacks conserved residue(s) required for the propagation of feature annotation.</text>
</comment>
<name>A0A7D4NKZ8_9GAMM</name>
<comment type="function">
    <text evidence="4">Together with LptE, is involved in the assembly of lipopolysaccharide (LPS) at the surface of the outer membrane.</text>
</comment>
<dbReference type="InterPro" id="IPR007543">
    <property type="entry name" value="LptD_C"/>
</dbReference>
<dbReference type="RefSeq" id="WP_173285749.1">
    <property type="nucleotide sequence ID" value="NZ_CP054020.1"/>
</dbReference>
<dbReference type="GO" id="GO:0009279">
    <property type="term" value="C:cell outer membrane"/>
    <property type="evidence" value="ECO:0007669"/>
    <property type="project" value="UniProtKB-SubCell"/>
</dbReference>
<evidence type="ECO:0000313" key="7">
    <source>
        <dbReference type="EMBL" id="QKI89689.1"/>
    </source>
</evidence>
<organism evidence="7 8">
    <name type="scientific">Thiomicrorhabdus xiamenensis</name>
    <dbReference type="NCBI Taxonomy" id="2739063"/>
    <lineage>
        <taxon>Bacteria</taxon>
        <taxon>Pseudomonadati</taxon>
        <taxon>Pseudomonadota</taxon>
        <taxon>Gammaproteobacteria</taxon>
        <taxon>Thiotrichales</taxon>
        <taxon>Piscirickettsiaceae</taxon>
        <taxon>Thiomicrorhabdus</taxon>
    </lineage>
</organism>
<dbReference type="GO" id="GO:0015920">
    <property type="term" value="P:lipopolysaccharide transport"/>
    <property type="evidence" value="ECO:0007669"/>
    <property type="project" value="InterPro"/>
</dbReference>
<dbReference type="InterPro" id="IPR005653">
    <property type="entry name" value="OstA-like_N"/>
</dbReference>
<keyword evidence="8" id="KW-1185">Reference proteome</keyword>
<reference evidence="7 8" key="1">
    <citation type="submission" date="2020-05" db="EMBL/GenBank/DDBJ databases">
        <title>Thiomicrorhabdus sediminis sp.nov. and Thiomicrorhabdus xiamenensis sp.nov., novel sulfur-oxidizing bacteria isolated from coastal sediment.</title>
        <authorList>
            <person name="Liu X."/>
        </authorList>
    </citation>
    <scope>NUCLEOTIDE SEQUENCE [LARGE SCALE GENOMIC DNA]</scope>
    <source>
        <strain evidence="7 8">G2</strain>
    </source>
</reference>
<dbReference type="GO" id="GO:0043165">
    <property type="term" value="P:Gram-negative-bacterium-type cell outer membrane assembly"/>
    <property type="evidence" value="ECO:0007669"/>
    <property type="project" value="UniProtKB-UniRule"/>
</dbReference>
<dbReference type="PANTHER" id="PTHR30189:SF1">
    <property type="entry name" value="LPS-ASSEMBLY PROTEIN LPTD"/>
    <property type="match status" value="1"/>
</dbReference>
<sequence>MSNIGPHFQLHSIPHLKRKTLLCTLAALGVVGATPVYSLEEFAGKTELTAEQKACLPALITPRPEIWPKSDLSEMVGPMQEDDALLNQPIRIRADALEQQGKQSLNLSGNVELEHPKIRIYSDELQVDLENKRAQMQGNIRLLQEQFSLTAQQLDIDEQNLKIGPNRYQIIPSRAYGESDAIQVNQQKQRAELKSASLTTCKLNSKGKKDWDLQAREIVVDQQKQRVIARDATLKIREIPIFYSPYFDYPLNDRASGLLFPEIGSYKALNNDERTQYIKIPYYFALAPNYDDTVNIIPMSQQGLALDNEFRYLGNMGSSRQRWEIETSLYRSDESLSEAENPRWRMAVNNQQQWGEHINARINWHQTSDANVYNDAPIDKDYTNATRAPQEMQLNYQSERFSAHALYSGYEKLINFQNNYEKRPEVGMQYRQPLNAATNSVLPGDLDWYFNSQVTDFRLKDTDTSRAEGMRWHNQSGLRYEQRKTYGQFNAQLNAYYSDYQLDNSVIESEERFIPQAVIGGGLIFDRPVSIAGKSYTQTLEPQIQYLYTAYREQSQLPLFDSALRSPDFSNLFALNPYVGSDRIADTHQVSVALSSRFIDDSGKERLNLGIGQLYRFTDAKVLAEDGFNGDSGASDIYTKAQLNLDALRLHSTLLFDPQQKEFTASSNRIFWQVNERNELFINHIKMDQSSTQTNENLMLGGYSKLNQNWQMSLVTNYDLDLNQTVESQLSLRYESCCWAVSATAERTQLENDLYNDSIQFQFEFKGLSNNDQSLKKNLSNLFNF</sequence>
<dbReference type="InterPro" id="IPR020889">
    <property type="entry name" value="LipoPS_assembly_LptD"/>
</dbReference>
<comment type="subunit">
    <text evidence="4">Component of the lipopolysaccharide transport and assembly complex. Interacts with LptE and LptA.</text>
</comment>
<dbReference type="KEGG" id="txa:HQN79_08970"/>
<evidence type="ECO:0000256" key="2">
    <source>
        <dbReference type="ARBA" id="ARBA00023136"/>
    </source>
</evidence>
<evidence type="ECO:0000256" key="1">
    <source>
        <dbReference type="ARBA" id="ARBA00022729"/>
    </source>
</evidence>
<evidence type="ECO:0000313" key="8">
    <source>
        <dbReference type="Proteomes" id="UP000504724"/>
    </source>
</evidence>
<dbReference type="InterPro" id="IPR050218">
    <property type="entry name" value="LptD"/>
</dbReference>
<dbReference type="Gene3D" id="2.60.450.10">
    <property type="entry name" value="Lipopolysaccharide (LPS) transport protein A like domain"/>
    <property type="match status" value="1"/>
</dbReference>
<dbReference type="EMBL" id="CP054020">
    <property type="protein sequence ID" value="QKI89689.1"/>
    <property type="molecule type" value="Genomic_DNA"/>
</dbReference>
<dbReference type="Pfam" id="PF03968">
    <property type="entry name" value="LptD_N"/>
    <property type="match status" value="1"/>
</dbReference>
<dbReference type="AlphaFoldDB" id="A0A7D4NKZ8"/>
<comment type="similarity">
    <text evidence="4">Belongs to the LptD family.</text>
</comment>
<dbReference type="HAMAP" id="MF_01411">
    <property type="entry name" value="LPS_assembly_LptD"/>
    <property type="match status" value="1"/>
</dbReference>
<protein>
    <recommendedName>
        <fullName evidence="4">LPS-assembly protein LptD</fullName>
    </recommendedName>
</protein>
<dbReference type="GO" id="GO:1990351">
    <property type="term" value="C:transporter complex"/>
    <property type="evidence" value="ECO:0007669"/>
    <property type="project" value="TreeGrafter"/>
</dbReference>
<gene>
    <name evidence="4" type="primary">lptD</name>
    <name evidence="7" type="ORF">HQN79_08970</name>
</gene>